<dbReference type="STRING" id="1548207.AXK11_04920"/>
<reference evidence="2" key="1">
    <citation type="submission" date="2016-02" db="EMBL/GenBank/DDBJ databases">
        <authorList>
            <person name="Sanders J.G."/>
            <person name="Lin J.Y."/>
            <person name="Wertz J.T."/>
            <person name="Russell J.A."/>
            <person name="Moreau C.S."/>
            <person name="Powell S."/>
        </authorList>
    </citation>
    <scope>NUCLEOTIDE SEQUENCE [LARGE SCALE GENOMIC DNA]</scope>
    <source>
        <strain evidence="2">CAG34</strain>
    </source>
</reference>
<evidence type="ECO:0000313" key="2">
    <source>
        <dbReference type="Proteomes" id="UP000070058"/>
    </source>
</evidence>
<gene>
    <name evidence="1" type="ORF">AXK11_04920</name>
</gene>
<name>A0A139SN22_9BACT</name>
<proteinExistence type="predicted"/>
<dbReference type="Proteomes" id="UP000070058">
    <property type="component" value="Unassembled WGS sequence"/>
</dbReference>
<dbReference type="EMBL" id="LSZQ01000041">
    <property type="protein sequence ID" value="KXU35880.1"/>
    <property type="molecule type" value="Genomic_DNA"/>
</dbReference>
<dbReference type="AlphaFoldDB" id="A0A139SN22"/>
<protein>
    <submittedName>
        <fullName evidence="1">Uncharacterized protein</fullName>
    </submittedName>
</protein>
<sequence>MLSLLSILVVVIYAISLIGRVDGEIGATDSYHLQARQNALLGMRLALAELQRTAGDSSAITAPASIRRRSSSTPAYPQLLGVWAAGSSTAVPTNWFVSGNFEAAGPRQITPDSLLTAATAITLVGRGTVLAERDMGRAHRVPIGDTQGGYAFWIGDQGAKAALAVAAERAPLAPNGRALLSDPRRDISGFAHHSPQRGQPLIWDDLSYLIGSTTNMKPRFRSYSAKSYWAEGGVLRAGLFNVNTSDPISWEAVLRAYEHARDVDAPALTESDARFLAEQIAANLGPKQAPGKPQYGPFFSIAAFWDSELVQESLEAAGITELTQDELRNVLWPMLRVRSDTFLIRAYGDARNPASAAGALGSRAAAVAYCEVLVQRSPQPDPLGSGQRFTPLYFRWLLPEEI</sequence>
<comment type="caution">
    <text evidence="1">The sequence shown here is derived from an EMBL/GenBank/DDBJ whole genome shotgun (WGS) entry which is preliminary data.</text>
</comment>
<evidence type="ECO:0000313" key="1">
    <source>
        <dbReference type="EMBL" id="KXU35880.1"/>
    </source>
</evidence>
<accession>A0A139SN22</accession>
<organism evidence="1 2">
    <name type="scientific">Cephaloticoccus primus</name>
    <dbReference type="NCBI Taxonomy" id="1548207"/>
    <lineage>
        <taxon>Bacteria</taxon>
        <taxon>Pseudomonadati</taxon>
        <taxon>Verrucomicrobiota</taxon>
        <taxon>Opitutia</taxon>
        <taxon>Opitutales</taxon>
        <taxon>Opitutaceae</taxon>
        <taxon>Cephaloticoccus</taxon>
    </lineage>
</organism>
<keyword evidence="2" id="KW-1185">Reference proteome</keyword>